<gene>
    <name evidence="1" type="ORF">L3Q82_009509</name>
</gene>
<sequence>MSLGWPGNASGSPRMSWRKCLGVREVWASLLSSDCCLRDPVPDQADEEDEDEDVWRPSLRHSLSCDAVGRQRRESNRREEKEREKEVIQVQGDVIVKYEASSAMGLTLIVTFVIKRAEESRGEVSWRHRTDDKKHKDEGEGEEVVIWTNTFNRKLLKKLRNQRKK</sequence>
<proteinExistence type="predicted"/>
<evidence type="ECO:0000313" key="1">
    <source>
        <dbReference type="EMBL" id="KAI3366858.1"/>
    </source>
</evidence>
<reference evidence="1" key="1">
    <citation type="submission" date="2022-04" db="EMBL/GenBank/DDBJ databases">
        <title>Jade perch genome.</title>
        <authorList>
            <person name="Chao B."/>
        </authorList>
    </citation>
    <scope>NUCLEOTIDE SEQUENCE</scope>
    <source>
        <strain evidence="1">CB-2022</strain>
    </source>
</reference>
<comment type="caution">
    <text evidence="1">The sequence shown here is derived from an EMBL/GenBank/DDBJ whole genome shotgun (WGS) entry which is preliminary data.</text>
</comment>
<keyword evidence="2" id="KW-1185">Reference proteome</keyword>
<evidence type="ECO:0000313" key="2">
    <source>
        <dbReference type="Proteomes" id="UP000831701"/>
    </source>
</evidence>
<organism evidence="1 2">
    <name type="scientific">Scortum barcoo</name>
    <name type="common">barcoo grunter</name>
    <dbReference type="NCBI Taxonomy" id="214431"/>
    <lineage>
        <taxon>Eukaryota</taxon>
        <taxon>Metazoa</taxon>
        <taxon>Chordata</taxon>
        <taxon>Craniata</taxon>
        <taxon>Vertebrata</taxon>
        <taxon>Euteleostomi</taxon>
        <taxon>Actinopterygii</taxon>
        <taxon>Neopterygii</taxon>
        <taxon>Teleostei</taxon>
        <taxon>Neoteleostei</taxon>
        <taxon>Acanthomorphata</taxon>
        <taxon>Eupercaria</taxon>
        <taxon>Centrarchiformes</taxon>
        <taxon>Terapontoidei</taxon>
        <taxon>Terapontidae</taxon>
        <taxon>Scortum</taxon>
    </lineage>
</organism>
<dbReference type="EMBL" id="CM041540">
    <property type="protein sequence ID" value="KAI3366858.1"/>
    <property type="molecule type" value="Genomic_DNA"/>
</dbReference>
<protein>
    <submittedName>
        <fullName evidence="1">Uncharacterized protein</fullName>
    </submittedName>
</protein>
<dbReference type="Proteomes" id="UP000831701">
    <property type="component" value="Chromosome 10"/>
</dbReference>
<accession>A0ACB8WG84</accession>
<feature type="non-terminal residue" evidence="1">
    <location>
        <position position="165"/>
    </location>
</feature>
<name>A0ACB8WG84_9TELE</name>